<dbReference type="EMBL" id="JAGGNH010000008">
    <property type="protein sequence ID" value="KAJ0966343.1"/>
    <property type="molecule type" value="Genomic_DNA"/>
</dbReference>
<organism evidence="2 3">
    <name type="scientific">Dioscorea zingiberensis</name>
    <dbReference type="NCBI Taxonomy" id="325984"/>
    <lineage>
        <taxon>Eukaryota</taxon>
        <taxon>Viridiplantae</taxon>
        <taxon>Streptophyta</taxon>
        <taxon>Embryophyta</taxon>
        <taxon>Tracheophyta</taxon>
        <taxon>Spermatophyta</taxon>
        <taxon>Magnoliopsida</taxon>
        <taxon>Liliopsida</taxon>
        <taxon>Dioscoreales</taxon>
        <taxon>Dioscoreaceae</taxon>
        <taxon>Dioscorea</taxon>
    </lineage>
</organism>
<evidence type="ECO:0000313" key="2">
    <source>
        <dbReference type="EMBL" id="KAJ0966343.1"/>
    </source>
</evidence>
<protein>
    <submittedName>
        <fullName evidence="2">Uncharacterized protein</fullName>
    </submittedName>
</protein>
<reference evidence="2" key="2">
    <citation type="journal article" date="2022" name="Hortic Res">
        <title>The genome of Dioscorea zingiberensis sheds light on the biosynthesis, origin and evolution of the medicinally important diosgenin saponins.</title>
        <authorList>
            <person name="Li Y."/>
            <person name="Tan C."/>
            <person name="Li Z."/>
            <person name="Guo J."/>
            <person name="Li S."/>
            <person name="Chen X."/>
            <person name="Wang C."/>
            <person name="Dai X."/>
            <person name="Yang H."/>
            <person name="Song W."/>
            <person name="Hou L."/>
            <person name="Xu J."/>
            <person name="Tong Z."/>
            <person name="Xu A."/>
            <person name="Yuan X."/>
            <person name="Wang W."/>
            <person name="Yang Q."/>
            <person name="Chen L."/>
            <person name="Sun Z."/>
            <person name="Wang K."/>
            <person name="Pan B."/>
            <person name="Chen J."/>
            <person name="Bao Y."/>
            <person name="Liu F."/>
            <person name="Qi X."/>
            <person name="Gang D.R."/>
            <person name="Wen J."/>
            <person name="Li J."/>
        </authorList>
    </citation>
    <scope>NUCLEOTIDE SEQUENCE</scope>
    <source>
        <strain evidence="2">Dzin_1.0</strain>
    </source>
</reference>
<sequence>MVSELYEDINSQRRYSYTTGFRIFVYPNPRTVGTSVRGPPPRSFACSPSSRGESSEVTKAGAPAKKEAALCDERENLLDPFLSSAGGDNCGKMRHGNYADPGINSMMAAQMHHMAAQRLQHNPGVNQFPGREESLRAEEERHYMPVKAEGHWQWDREGSKASNALSSHVYDEGQGSEAPRSLYQGQRSDSKLVLEKQGNKDLEIGYEDNSLPLTFEGLEQKFLQEFLKLAKEQQDAEDTENARHRERLSEINTQYQEKLLAMRARQATQREDFLRKESLARHQQYQQAWVMDTSLVVHILVVGGAILGGTFHSVYIQSRTWTHCTCAGWMDAHR</sequence>
<accession>A0A9D5C4X3</accession>
<dbReference type="PANTHER" id="PTHR34210:SF1">
    <property type="entry name" value="OS03G0274700 PROTEIN"/>
    <property type="match status" value="1"/>
</dbReference>
<feature type="compositionally biased region" description="Polar residues" evidence="1">
    <location>
        <begin position="46"/>
        <end position="57"/>
    </location>
</feature>
<evidence type="ECO:0000256" key="1">
    <source>
        <dbReference type="SAM" id="MobiDB-lite"/>
    </source>
</evidence>
<feature type="region of interest" description="Disordered" evidence="1">
    <location>
        <begin position="167"/>
        <end position="190"/>
    </location>
</feature>
<dbReference type="PANTHER" id="PTHR34210">
    <property type="entry name" value="OS01G0252900 PROTEIN"/>
    <property type="match status" value="1"/>
</dbReference>
<feature type="region of interest" description="Disordered" evidence="1">
    <location>
        <begin position="34"/>
        <end position="63"/>
    </location>
</feature>
<evidence type="ECO:0000313" key="3">
    <source>
        <dbReference type="Proteomes" id="UP001085076"/>
    </source>
</evidence>
<gene>
    <name evidence="2" type="ORF">J5N97_027481</name>
</gene>
<dbReference type="AlphaFoldDB" id="A0A9D5C4X3"/>
<dbReference type="OrthoDB" id="1899623at2759"/>
<name>A0A9D5C4X3_9LILI</name>
<keyword evidence="3" id="KW-1185">Reference proteome</keyword>
<reference evidence="2" key="1">
    <citation type="submission" date="2021-03" db="EMBL/GenBank/DDBJ databases">
        <authorList>
            <person name="Li Z."/>
            <person name="Yang C."/>
        </authorList>
    </citation>
    <scope>NUCLEOTIDE SEQUENCE</scope>
    <source>
        <strain evidence="2">Dzin_1.0</strain>
        <tissue evidence="2">Leaf</tissue>
    </source>
</reference>
<comment type="caution">
    <text evidence="2">The sequence shown here is derived from an EMBL/GenBank/DDBJ whole genome shotgun (WGS) entry which is preliminary data.</text>
</comment>
<dbReference type="Proteomes" id="UP001085076">
    <property type="component" value="Miscellaneous, Linkage group lg08"/>
</dbReference>
<proteinExistence type="predicted"/>